<gene>
    <name evidence="2" type="ORF">SAMN05421546_0789</name>
</gene>
<dbReference type="EMBL" id="FTLW01000002">
    <property type="protein sequence ID" value="SIQ19504.1"/>
    <property type="molecule type" value="Genomic_DNA"/>
</dbReference>
<organism evidence="2 3">
    <name type="scientific">Solilutibacter tolerans</name>
    <dbReference type="NCBI Taxonomy" id="1604334"/>
    <lineage>
        <taxon>Bacteria</taxon>
        <taxon>Pseudomonadati</taxon>
        <taxon>Pseudomonadota</taxon>
        <taxon>Gammaproteobacteria</taxon>
        <taxon>Lysobacterales</taxon>
        <taxon>Lysobacteraceae</taxon>
        <taxon>Solilutibacter</taxon>
    </lineage>
</organism>
<dbReference type="AlphaFoldDB" id="A0A1N6QSD6"/>
<keyword evidence="1" id="KW-1133">Transmembrane helix</keyword>
<evidence type="ECO:0000313" key="2">
    <source>
        <dbReference type="EMBL" id="SIQ19504.1"/>
    </source>
</evidence>
<feature type="transmembrane region" description="Helical" evidence="1">
    <location>
        <begin position="48"/>
        <end position="66"/>
    </location>
</feature>
<dbReference type="STRING" id="1604334.SAMN05421546_0789"/>
<dbReference type="OrthoDB" id="3790495at2"/>
<feature type="transmembrane region" description="Helical" evidence="1">
    <location>
        <begin position="103"/>
        <end position="125"/>
    </location>
</feature>
<dbReference type="PANTHER" id="PTHR28008">
    <property type="entry name" value="DOMAIN PROTEIN, PUTATIVE (AFU_ORTHOLOGUE AFUA_3G10980)-RELATED"/>
    <property type="match status" value="1"/>
</dbReference>
<dbReference type="Proteomes" id="UP000241788">
    <property type="component" value="Unassembled WGS sequence"/>
</dbReference>
<keyword evidence="3" id="KW-1185">Reference proteome</keyword>
<sequence length="132" mass="14398">MRWGRSLKPFRRPLLWSALWILTVALIVAGSLLPPGDLPAQAMGNDKVMHFLGYFLLMAGAVQLYARRPSWVAMAVLLALLGVGLEWLQAAMHMGRTADRADALANTLGVLAGFTTGFTPLRDLLLRIDGGR</sequence>
<reference evidence="3" key="1">
    <citation type="submission" date="2017-01" db="EMBL/GenBank/DDBJ databases">
        <authorList>
            <person name="Varghese N."/>
            <person name="Submissions S."/>
        </authorList>
    </citation>
    <scope>NUCLEOTIDE SEQUENCE [LARGE SCALE GENOMIC DNA]</scope>
    <source>
        <strain evidence="3">UM1</strain>
    </source>
</reference>
<name>A0A1N6QSD6_9GAMM</name>
<accession>A0A1N6QSD6</accession>
<evidence type="ECO:0000313" key="3">
    <source>
        <dbReference type="Proteomes" id="UP000241788"/>
    </source>
</evidence>
<keyword evidence="1" id="KW-0812">Transmembrane</keyword>
<evidence type="ECO:0000256" key="1">
    <source>
        <dbReference type="SAM" id="Phobius"/>
    </source>
</evidence>
<feature type="transmembrane region" description="Helical" evidence="1">
    <location>
        <begin position="71"/>
        <end position="91"/>
    </location>
</feature>
<keyword evidence="1" id="KW-0472">Membrane</keyword>
<protein>
    <submittedName>
        <fullName evidence="2">VanZ like family protein</fullName>
    </submittedName>
</protein>
<dbReference type="PANTHER" id="PTHR28008:SF1">
    <property type="entry name" value="DOMAIN PROTEIN, PUTATIVE (AFU_ORTHOLOGUE AFUA_3G10980)-RELATED"/>
    <property type="match status" value="1"/>
</dbReference>
<proteinExistence type="predicted"/>